<evidence type="ECO:0000313" key="10">
    <source>
        <dbReference type="Proteomes" id="UP001359485"/>
    </source>
</evidence>
<evidence type="ECO:0000256" key="1">
    <source>
        <dbReference type="ARBA" id="ARBA00004141"/>
    </source>
</evidence>
<proteinExistence type="inferred from homology"/>
<gene>
    <name evidence="9" type="ORF">RUM44_012010</name>
</gene>
<comment type="caution">
    <text evidence="9">The sequence shown here is derived from an EMBL/GenBank/DDBJ whole genome shotgun (WGS) entry which is preliminary data.</text>
</comment>
<keyword evidence="5 8" id="KW-1133">Transmembrane helix</keyword>
<keyword evidence="4 8" id="KW-0812">Transmembrane</keyword>
<evidence type="ECO:0000256" key="5">
    <source>
        <dbReference type="ARBA" id="ARBA00022989"/>
    </source>
</evidence>
<evidence type="ECO:0000256" key="3">
    <source>
        <dbReference type="ARBA" id="ARBA00022448"/>
    </source>
</evidence>
<name>A0ABR1BBZ8_POLSC</name>
<keyword evidence="3" id="KW-0813">Transport</keyword>
<dbReference type="InterPro" id="IPR009262">
    <property type="entry name" value="SLC35_F1/F2/F6"/>
</dbReference>
<accession>A0ABR1BBZ8</accession>
<evidence type="ECO:0000256" key="2">
    <source>
        <dbReference type="ARBA" id="ARBA00007863"/>
    </source>
</evidence>
<protein>
    <submittedName>
        <fullName evidence="9">Uncharacterized protein</fullName>
    </submittedName>
</protein>
<keyword evidence="10" id="KW-1185">Reference proteome</keyword>
<dbReference type="EMBL" id="JAWJWF010000001">
    <property type="protein sequence ID" value="KAK6640324.1"/>
    <property type="molecule type" value="Genomic_DNA"/>
</dbReference>
<feature type="transmembrane region" description="Helical" evidence="8">
    <location>
        <begin position="114"/>
        <end position="136"/>
    </location>
</feature>
<dbReference type="PANTHER" id="PTHR14233">
    <property type="entry name" value="DUF914-RELATED"/>
    <property type="match status" value="1"/>
</dbReference>
<feature type="transmembrane region" description="Helical" evidence="8">
    <location>
        <begin position="239"/>
        <end position="258"/>
    </location>
</feature>
<sequence>MADNRRYIVVDKKKLRRHSAPEAPAFFIPRRRNQFTIENWCRASVSDFSTLFERQSESCSSLELDTSNLSADLTPVPTPKSSLVGSYMNLPGFEDIRCEVAAENYSHCAIFGTWYLWKNLIFSQLVAACLAIMIICNDKIQEEKHPIINGQNLPQYVLLSILWTTQLALRNHGRDIVEIIRYSGLRYLCLSVLHVEINYLTLSSLRYGCSVGNQMIDCVAASLSLVVAYVLLEVQLHTTHILGFVIAVTSSLGFSLFIASDSKSHPGSEILLGNVLRIASGICLACNSVAQEMIVKATGCVEYLGMIGLIGSLICGLQVYGSNFLPSGTLDFVISASMWDALY</sequence>
<dbReference type="PANTHER" id="PTHR14233:SF4">
    <property type="entry name" value="SOLUTE CARRIER FAMILY 35 MEMBER F2"/>
    <property type="match status" value="1"/>
</dbReference>
<evidence type="ECO:0000313" key="9">
    <source>
        <dbReference type="EMBL" id="KAK6640324.1"/>
    </source>
</evidence>
<organism evidence="9 10">
    <name type="scientific">Polyplax serrata</name>
    <name type="common">Common mouse louse</name>
    <dbReference type="NCBI Taxonomy" id="468196"/>
    <lineage>
        <taxon>Eukaryota</taxon>
        <taxon>Metazoa</taxon>
        <taxon>Ecdysozoa</taxon>
        <taxon>Arthropoda</taxon>
        <taxon>Hexapoda</taxon>
        <taxon>Insecta</taxon>
        <taxon>Pterygota</taxon>
        <taxon>Neoptera</taxon>
        <taxon>Paraneoptera</taxon>
        <taxon>Psocodea</taxon>
        <taxon>Troctomorpha</taxon>
        <taxon>Phthiraptera</taxon>
        <taxon>Anoplura</taxon>
        <taxon>Polyplacidae</taxon>
        <taxon>Polyplax</taxon>
    </lineage>
</organism>
<comment type="function">
    <text evidence="7">Putative solute transporter.</text>
</comment>
<evidence type="ECO:0000256" key="8">
    <source>
        <dbReference type="SAM" id="Phobius"/>
    </source>
</evidence>
<keyword evidence="6 8" id="KW-0472">Membrane</keyword>
<evidence type="ECO:0000256" key="6">
    <source>
        <dbReference type="ARBA" id="ARBA00023136"/>
    </source>
</evidence>
<dbReference type="Pfam" id="PF06027">
    <property type="entry name" value="SLC35F"/>
    <property type="match status" value="1"/>
</dbReference>
<comment type="similarity">
    <text evidence="2">Belongs to the SLC35F solute transporter family.</text>
</comment>
<dbReference type="InterPro" id="IPR052221">
    <property type="entry name" value="SLC35F_Transporter"/>
</dbReference>
<dbReference type="Proteomes" id="UP001359485">
    <property type="component" value="Unassembled WGS sequence"/>
</dbReference>
<feature type="transmembrane region" description="Helical" evidence="8">
    <location>
        <begin position="301"/>
        <end position="320"/>
    </location>
</feature>
<comment type="subcellular location">
    <subcellularLocation>
        <location evidence="1">Membrane</location>
        <topology evidence="1">Multi-pass membrane protein</topology>
    </subcellularLocation>
</comment>
<reference evidence="9 10" key="1">
    <citation type="submission" date="2023-09" db="EMBL/GenBank/DDBJ databases">
        <title>Genomes of two closely related lineages of the louse Polyplax serrata with different host specificities.</title>
        <authorList>
            <person name="Martinu J."/>
            <person name="Tarabai H."/>
            <person name="Stefka J."/>
            <person name="Hypsa V."/>
        </authorList>
    </citation>
    <scope>NUCLEOTIDE SEQUENCE [LARGE SCALE GENOMIC DNA]</scope>
    <source>
        <strain evidence="9">98ZLc_SE</strain>
    </source>
</reference>
<evidence type="ECO:0000256" key="4">
    <source>
        <dbReference type="ARBA" id="ARBA00022692"/>
    </source>
</evidence>
<evidence type="ECO:0000256" key="7">
    <source>
        <dbReference type="ARBA" id="ARBA00037727"/>
    </source>
</evidence>